<gene>
    <name evidence="1" type="ORF">SETIT_7G079700v2</name>
</gene>
<dbReference type="EMBL" id="CM003534">
    <property type="protein sequence ID" value="RCV33375.1"/>
    <property type="molecule type" value="Genomic_DNA"/>
</dbReference>
<dbReference type="Gene3D" id="3.80.10.10">
    <property type="entry name" value="Ribonuclease Inhibitor"/>
    <property type="match status" value="1"/>
</dbReference>
<organism evidence="1">
    <name type="scientific">Setaria italica</name>
    <name type="common">Foxtail millet</name>
    <name type="synonym">Panicum italicum</name>
    <dbReference type="NCBI Taxonomy" id="4555"/>
    <lineage>
        <taxon>Eukaryota</taxon>
        <taxon>Viridiplantae</taxon>
        <taxon>Streptophyta</taxon>
        <taxon>Embryophyta</taxon>
        <taxon>Tracheophyta</taxon>
        <taxon>Spermatophyta</taxon>
        <taxon>Magnoliopsida</taxon>
        <taxon>Liliopsida</taxon>
        <taxon>Poales</taxon>
        <taxon>Poaceae</taxon>
        <taxon>PACMAD clade</taxon>
        <taxon>Panicoideae</taxon>
        <taxon>Panicodae</taxon>
        <taxon>Paniceae</taxon>
        <taxon>Cenchrinae</taxon>
        <taxon>Setaria</taxon>
    </lineage>
</organism>
<dbReference type="SUPFAM" id="SSF52058">
    <property type="entry name" value="L domain-like"/>
    <property type="match status" value="1"/>
</dbReference>
<reference evidence="1" key="1">
    <citation type="journal article" date="2012" name="Nat. Biotechnol.">
        <title>Reference genome sequence of the model plant Setaria.</title>
        <authorList>
            <person name="Bennetzen J.L."/>
            <person name="Schmutz J."/>
            <person name="Wang H."/>
            <person name="Percifield R."/>
            <person name="Hawkins J."/>
            <person name="Pontaroli A.C."/>
            <person name="Estep M."/>
            <person name="Feng L."/>
            <person name="Vaughn J.N."/>
            <person name="Grimwood J."/>
            <person name="Jenkins J."/>
            <person name="Barry K."/>
            <person name="Lindquist E."/>
            <person name="Hellsten U."/>
            <person name="Deshpande S."/>
            <person name="Wang X."/>
            <person name="Wu X."/>
            <person name="Mitros T."/>
            <person name="Triplett J."/>
            <person name="Yang X."/>
            <person name="Ye C.Y."/>
            <person name="Mauro-Herrera M."/>
            <person name="Wang L."/>
            <person name="Li P."/>
            <person name="Sharma M."/>
            <person name="Sharma R."/>
            <person name="Ronald P.C."/>
            <person name="Panaud O."/>
            <person name="Kellogg E.A."/>
            <person name="Brutnell T.P."/>
            <person name="Doust A.N."/>
            <person name="Tuskan G.A."/>
            <person name="Rokhsar D."/>
            <person name="Devos K.M."/>
        </authorList>
    </citation>
    <scope>NUCLEOTIDE SEQUENCE [LARGE SCALE GENOMIC DNA]</scope>
    <source>
        <strain evidence="1">Yugu1</strain>
    </source>
</reference>
<dbReference type="PROSITE" id="PS51450">
    <property type="entry name" value="LRR"/>
    <property type="match status" value="1"/>
</dbReference>
<dbReference type="PANTHER" id="PTHR47186">
    <property type="entry name" value="LEUCINE-RICH REPEAT-CONTAINING PROTEIN 57"/>
    <property type="match status" value="1"/>
</dbReference>
<reference evidence="1" key="2">
    <citation type="submission" date="2015-07" db="EMBL/GenBank/DDBJ databases">
        <authorList>
            <person name="Noorani M."/>
        </authorList>
    </citation>
    <scope>NUCLEOTIDE SEQUENCE</scope>
    <source>
        <strain evidence="1">Yugu1</strain>
    </source>
</reference>
<dbReference type="OrthoDB" id="677097at2759"/>
<dbReference type="PANTHER" id="PTHR47186:SF63">
    <property type="entry name" value="C-JID DOMAIN-CONTAINING PROTEIN"/>
    <property type="match status" value="1"/>
</dbReference>
<proteinExistence type="predicted"/>
<name>A0A368RTB5_SETIT</name>
<dbReference type="InterPro" id="IPR001611">
    <property type="entry name" value="Leu-rich_rpt"/>
</dbReference>
<sequence length="610" mass="67901">MPGIARECLLYLLTLDDLGGRIMDYNWAIHASNYWVCDGIIARGGQDSNKAWEIRLEDYPTTKQSTGWADRFDAPPNRWICIINPHMHMKTQPGQGTTSLFIAPQSGSAQPLASLLPNDMFHQADQLRVLKLCCCSFSFSSPLFRCCHNLRFLGLDSCMDSPQSGEGEEKDRQALEIFLRLWVLDVWNTDWEVHFPPETEEQMAANIREIHIKKGRIWHNHLAWRRLQNLHKLRVIEPTCSWATGEMDEFTDMVKLEHLDLSGNSTIQVLPSLSKATGLKTLVLDGCVGLEHVCPEGLPPSLETFCLDAGSGPKVAARLSKISLAGCVHLKDFLLRGELPELEELNLSGTSIRKVDLSDEVVQVQGLEKVFLVGCKQLRGILWWERRKEQKLKVLCTDTHGMEETVTYSSQISIQQENYNGYVIASDVRIIQSLFISSFSVSMIIGSLYLYLYKPPSRSSSNGQSISSEAAVTEACCYSDVLLQLPGAVSLACGEIISWRAPSYSHVEVGEGISFTDMGSDKGIERYATLQHLAINFKALGSIHLHNCPRLNLQEICEGGICTPPCSKASCSVAAGPLRRLPAVGSEGRSDRPVVLCEEDCLEKLEWDGL</sequence>
<evidence type="ECO:0000313" key="1">
    <source>
        <dbReference type="EMBL" id="RCV33375.1"/>
    </source>
</evidence>
<protein>
    <submittedName>
        <fullName evidence="1">Uncharacterized protein</fullName>
    </submittedName>
</protein>
<dbReference type="AlphaFoldDB" id="A0A368RTB5"/>
<accession>A0A368RTB5</accession>
<dbReference type="InterPro" id="IPR032675">
    <property type="entry name" value="LRR_dom_sf"/>
</dbReference>